<dbReference type="OrthoDB" id="33297at2157"/>
<feature type="transmembrane region" description="Helical" evidence="7">
    <location>
        <begin position="259"/>
        <end position="283"/>
    </location>
</feature>
<feature type="transmembrane region" description="Helical" evidence="7">
    <location>
        <begin position="356"/>
        <end position="372"/>
    </location>
</feature>
<dbReference type="InterPro" id="IPR023615">
    <property type="entry name" value="Cyt_c_Oxase_su1_BS"/>
</dbReference>
<dbReference type="Proteomes" id="UP000198531">
    <property type="component" value="Unassembled WGS sequence"/>
</dbReference>
<keyword evidence="5" id="KW-0349">Heme</keyword>
<evidence type="ECO:0000256" key="7">
    <source>
        <dbReference type="SAM" id="Phobius"/>
    </source>
</evidence>
<feature type="transmembrane region" description="Helical" evidence="7">
    <location>
        <begin position="113"/>
        <end position="130"/>
    </location>
</feature>
<dbReference type="Gene3D" id="1.20.210.10">
    <property type="entry name" value="Cytochrome c oxidase-like, subunit I domain"/>
    <property type="match status" value="1"/>
</dbReference>
<comment type="subcellular location">
    <subcellularLocation>
        <location evidence="1">Membrane</location>
        <topology evidence="1">Multi-pass membrane protein</topology>
    </subcellularLocation>
</comment>
<accession>A0A1I6GYJ9</accession>
<dbReference type="SUPFAM" id="SSF81442">
    <property type="entry name" value="Cytochrome c oxidase subunit I-like"/>
    <property type="match status" value="1"/>
</dbReference>
<feature type="transmembrane region" description="Helical" evidence="7">
    <location>
        <begin position="303"/>
        <end position="325"/>
    </location>
</feature>
<dbReference type="AlphaFoldDB" id="A0A1I6GYJ9"/>
<dbReference type="InterPro" id="IPR036927">
    <property type="entry name" value="Cyt_c_oxase-like_su1_sf"/>
</dbReference>
<keyword evidence="3 7" id="KW-1133">Transmembrane helix</keyword>
<dbReference type="InterPro" id="IPR023616">
    <property type="entry name" value="Cyt_c_oxase-like_su1_dom"/>
</dbReference>
<evidence type="ECO:0000259" key="8">
    <source>
        <dbReference type="PROSITE" id="PS50855"/>
    </source>
</evidence>
<keyword evidence="5" id="KW-0813">Transport</keyword>
<evidence type="ECO:0000256" key="3">
    <source>
        <dbReference type="ARBA" id="ARBA00022989"/>
    </source>
</evidence>
<feature type="transmembrane region" description="Helical" evidence="7">
    <location>
        <begin position="164"/>
        <end position="184"/>
    </location>
</feature>
<dbReference type="GO" id="GO:0015990">
    <property type="term" value="P:electron transport coupled proton transport"/>
    <property type="evidence" value="ECO:0007669"/>
    <property type="project" value="TreeGrafter"/>
</dbReference>
<feature type="transmembrane region" description="Helical" evidence="7">
    <location>
        <begin position="417"/>
        <end position="440"/>
    </location>
</feature>
<evidence type="ECO:0000313" key="9">
    <source>
        <dbReference type="EMBL" id="SFR47256.1"/>
    </source>
</evidence>
<feature type="transmembrane region" description="Helical" evidence="7">
    <location>
        <begin position="521"/>
        <end position="541"/>
    </location>
</feature>
<sequence>MSLPLVTLLAAVCALLGGWVCWRRRETTDAARVESLSDAVSLRTDGGERRGADDARARDADRRPDGGERQPEESAADGGRLSSVVGTLYGREHKTSKPYGLMRWVTSVDHKDIGILYVIFGLAAGLWGATDAMMIRTELFTPTTDVWDADTYNALFTTHGLTMLFFFVTPVFTGLANYFLPIMVDADDMAFPRINAIAFWLLPPSFVLVRAGLLTEVLAKMIDAVGPRIEFLYALEPPTPGWTLYVPRAVQLANPQVDLLILGLHLSGLATVMGAVNIIVTIFTERGEDVGWSNLDIFSWSLLTTSGIILFAFPLLGSALLMLLLDRNFGTTFFAVEAGGPILWQHLFWFFGHPEVYILVLPAFGLTSQILPKFAGRRLFGFKFIVYSTLAIGVLSFGVWAHHMFATGIDPRLRASFMAVSIAIAVPSAVKTFNWMATLWNGSVRLEAPMQFLIGGIGLFVVGGVTGIFLASIPVDLVLHGTYYIVAHFHFIVVGIIAFSMFAASYYWYPLLTGRMYDRRLATVHSVLSIGGVMLTFFPLFLVGLMGLPRRSAGYPAEFTLLQQVATVGAFVLAVSVGIWLFNMVNSFRTGGVVRDPDPWNLKETGQFSREWQWFEDRMSQDLSRPHALADGGRETGDVVADEADGGGDAEGDGSADAEDD</sequence>
<dbReference type="GO" id="GO:0020037">
    <property type="term" value="F:heme binding"/>
    <property type="evidence" value="ECO:0007669"/>
    <property type="project" value="InterPro"/>
</dbReference>
<dbReference type="RefSeq" id="WP_089806626.1">
    <property type="nucleotide sequence ID" value="NZ_FOYT01000001.1"/>
</dbReference>
<feature type="transmembrane region" description="Helical" evidence="7">
    <location>
        <begin position="384"/>
        <end position="405"/>
    </location>
</feature>
<feature type="region of interest" description="Disordered" evidence="6">
    <location>
        <begin position="44"/>
        <end position="79"/>
    </location>
</feature>
<evidence type="ECO:0000313" key="10">
    <source>
        <dbReference type="Proteomes" id="UP000198531"/>
    </source>
</evidence>
<evidence type="ECO:0000256" key="2">
    <source>
        <dbReference type="ARBA" id="ARBA00022692"/>
    </source>
</evidence>
<evidence type="ECO:0000256" key="4">
    <source>
        <dbReference type="ARBA" id="ARBA00023136"/>
    </source>
</evidence>
<dbReference type="CDD" id="cd00919">
    <property type="entry name" value="Heme_Cu_Oxidase_I"/>
    <property type="match status" value="1"/>
</dbReference>
<keyword evidence="2 5" id="KW-0812">Transmembrane</keyword>
<keyword evidence="4 7" id="KW-0472">Membrane</keyword>
<keyword evidence="10" id="KW-1185">Reference proteome</keyword>
<feature type="transmembrane region" description="Helical" evidence="7">
    <location>
        <begin position="452"/>
        <end position="473"/>
    </location>
</feature>
<keyword evidence="5" id="KW-0479">Metal-binding</keyword>
<gene>
    <name evidence="9" type="ORF">SAMN04487947_1829</name>
</gene>
<dbReference type="Pfam" id="PF00115">
    <property type="entry name" value="COX1"/>
    <property type="match status" value="1"/>
</dbReference>
<feature type="compositionally biased region" description="Acidic residues" evidence="6">
    <location>
        <begin position="640"/>
        <end position="661"/>
    </location>
</feature>
<keyword evidence="5" id="KW-0249">Electron transport</keyword>
<evidence type="ECO:0000256" key="1">
    <source>
        <dbReference type="ARBA" id="ARBA00004141"/>
    </source>
</evidence>
<feature type="transmembrane region" description="Helical" evidence="7">
    <location>
        <begin position="485"/>
        <end position="509"/>
    </location>
</feature>
<keyword evidence="5" id="KW-0679">Respiratory chain</keyword>
<dbReference type="PROSITE" id="PS50855">
    <property type="entry name" value="COX1"/>
    <property type="match status" value="1"/>
</dbReference>
<dbReference type="GO" id="GO:0004129">
    <property type="term" value="F:cytochrome-c oxidase activity"/>
    <property type="evidence" value="ECO:0007669"/>
    <property type="project" value="InterPro"/>
</dbReference>
<feature type="compositionally biased region" description="Basic and acidic residues" evidence="6">
    <location>
        <begin position="45"/>
        <end position="72"/>
    </location>
</feature>
<dbReference type="EMBL" id="FOYT01000001">
    <property type="protein sequence ID" value="SFR47256.1"/>
    <property type="molecule type" value="Genomic_DNA"/>
</dbReference>
<reference evidence="10" key="1">
    <citation type="submission" date="2016-10" db="EMBL/GenBank/DDBJ databases">
        <authorList>
            <person name="Varghese N."/>
            <person name="Submissions S."/>
        </authorList>
    </citation>
    <scope>NUCLEOTIDE SEQUENCE [LARGE SCALE GENOMIC DNA]</scope>
    <source>
        <strain evidence="10">CGMCC 1.7736</strain>
    </source>
</reference>
<feature type="transmembrane region" description="Helical" evidence="7">
    <location>
        <begin position="561"/>
        <end position="582"/>
    </location>
</feature>
<feature type="transmembrane region" description="Helical" evidence="7">
    <location>
        <begin position="196"/>
        <end position="219"/>
    </location>
</feature>
<dbReference type="PRINTS" id="PR01165">
    <property type="entry name" value="CYCOXIDASEI"/>
</dbReference>
<feature type="domain" description="Cytochrome oxidase subunit I profile" evidence="8">
    <location>
        <begin position="98"/>
        <end position="601"/>
    </location>
</feature>
<dbReference type="GO" id="GO:0016020">
    <property type="term" value="C:membrane"/>
    <property type="evidence" value="ECO:0007669"/>
    <property type="project" value="UniProtKB-SubCell"/>
</dbReference>
<dbReference type="InterPro" id="IPR000883">
    <property type="entry name" value="Cyt_C_Oxase_1"/>
</dbReference>
<organism evidence="9 10">
    <name type="scientific">Halogeometricum rufum</name>
    <dbReference type="NCBI Taxonomy" id="553469"/>
    <lineage>
        <taxon>Archaea</taxon>
        <taxon>Methanobacteriati</taxon>
        <taxon>Methanobacteriota</taxon>
        <taxon>Stenosarchaea group</taxon>
        <taxon>Halobacteria</taxon>
        <taxon>Halobacteriales</taxon>
        <taxon>Haloferacaceae</taxon>
        <taxon>Halogeometricum</taxon>
    </lineage>
</organism>
<dbReference type="PROSITE" id="PS00077">
    <property type="entry name" value="COX1_CUB"/>
    <property type="match status" value="1"/>
</dbReference>
<name>A0A1I6GYJ9_9EURY</name>
<keyword evidence="5" id="KW-0408">Iron</keyword>
<dbReference type="PANTHER" id="PTHR10422:SF18">
    <property type="entry name" value="CYTOCHROME C OXIDASE SUBUNIT 1"/>
    <property type="match status" value="1"/>
</dbReference>
<dbReference type="GO" id="GO:0009060">
    <property type="term" value="P:aerobic respiration"/>
    <property type="evidence" value="ECO:0007669"/>
    <property type="project" value="InterPro"/>
</dbReference>
<evidence type="ECO:0000256" key="5">
    <source>
        <dbReference type="RuleBase" id="RU000370"/>
    </source>
</evidence>
<feature type="region of interest" description="Disordered" evidence="6">
    <location>
        <begin position="623"/>
        <end position="661"/>
    </location>
</feature>
<dbReference type="GO" id="GO:0022904">
    <property type="term" value="P:respiratory electron transport chain"/>
    <property type="evidence" value="ECO:0007669"/>
    <property type="project" value="TreeGrafter"/>
</dbReference>
<protein>
    <submittedName>
        <fullName evidence="9">Cytochrome c oxidase subunit 1</fullName>
    </submittedName>
</protein>
<proteinExistence type="inferred from homology"/>
<dbReference type="PANTHER" id="PTHR10422">
    <property type="entry name" value="CYTOCHROME C OXIDASE SUBUNIT 1"/>
    <property type="match status" value="1"/>
</dbReference>
<evidence type="ECO:0000256" key="6">
    <source>
        <dbReference type="SAM" id="MobiDB-lite"/>
    </source>
</evidence>
<dbReference type="STRING" id="553469.SAMN04487947_1829"/>
<comment type="similarity">
    <text evidence="5">Belongs to the heme-copper respiratory oxidase family.</text>
</comment>